<dbReference type="RefSeq" id="WP_106470950.1">
    <property type="nucleotide sequence ID" value="NZ_CP027665.1"/>
</dbReference>
<keyword evidence="3" id="KW-1185">Reference proteome</keyword>
<dbReference type="PANTHER" id="PTHR31528:SF3">
    <property type="entry name" value="THIAMINE BIOSYNTHESIS PROTEIN HI_0357-RELATED"/>
    <property type="match status" value="1"/>
</dbReference>
<dbReference type="EMBL" id="CP027665">
    <property type="protein sequence ID" value="AVO36635.1"/>
    <property type="molecule type" value="Genomic_DNA"/>
</dbReference>
<dbReference type="Pfam" id="PF09084">
    <property type="entry name" value="NMT1"/>
    <property type="match status" value="1"/>
</dbReference>
<dbReference type="Proteomes" id="UP000237655">
    <property type="component" value="Chromosome"/>
</dbReference>
<name>A0A2S0ML70_9RHOB</name>
<dbReference type="KEGG" id="thas:C6Y53_02270"/>
<evidence type="ECO:0000313" key="2">
    <source>
        <dbReference type="EMBL" id="AVO36635.1"/>
    </source>
</evidence>
<dbReference type="PROSITE" id="PS51318">
    <property type="entry name" value="TAT"/>
    <property type="match status" value="1"/>
</dbReference>
<evidence type="ECO:0000259" key="1">
    <source>
        <dbReference type="Pfam" id="PF09084"/>
    </source>
</evidence>
<reference evidence="3" key="1">
    <citation type="submission" date="2018-03" db="EMBL/GenBank/DDBJ databases">
        <title>Genomic analysis of the strain SH-1 isolated from shrimp intestine.</title>
        <authorList>
            <person name="Kim Y.-S."/>
            <person name="Kim S.-E."/>
            <person name="Kim K.-H."/>
        </authorList>
    </citation>
    <scope>NUCLEOTIDE SEQUENCE [LARGE SCALE GENOMIC DNA]</scope>
    <source>
        <strain evidence="3">SH-1</strain>
    </source>
</reference>
<dbReference type="AlphaFoldDB" id="A0A2S0ML70"/>
<sequence>MEWKIKTGLTRRQLLQVTAGGVIVSGLGATRGLAEPYDGAFTWISPRGTLEVLDDYPFWIGKKMGYFDGLDVEMQPGPSDGTATVKFVDVGQADMGFPSPGVFSFAIENGMNLKSAFHMGALDTFSLAFRKGEGPSDLKGIEGKTILLGSAAWQPIVDPLLAAQGVDISTINYVEAGWPTWGTALAAGQGDAALSWEGLRAEWISTGLEFEYWLGVQNSPLPANTFVVRAGDLDDPDRKAFLEQYLRGWAKGLEFAEHNPAAAVQAVFEQFPTLASNLGPQLGLMSIIQQMNVFRGDMSKREGWGWHDMASWQKFFDLSAEIGQNSNPIQAADVCSNDLIAAANDFDIDAVKADAAGAEVSEDLAAVDVEAIRNSMFDQAI</sequence>
<dbReference type="InterPro" id="IPR015168">
    <property type="entry name" value="SsuA/THI5"/>
</dbReference>
<dbReference type="PANTHER" id="PTHR31528">
    <property type="entry name" value="4-AMINO-5-HYDROXYMETHYL-2-METHYLPYRIMIDINE PHOSPHATE SYNTHASE THI11-RELATED"/>
    <property type="match status" value="1"/>
</dbReference>
<evidence type="ECO:0000313" key="3">
    <source>
        <dbReference type="Proteomes" id="UP000237655"/>
    </source>
</evidence>
<dbReference type="InterPro" id="IPR006311">
    <property type="entry name" value="TAT_signal"/>
</dbReference>
<dbReference type="Gene3D" id="3.40.190.10">
    <property type="entry name" value="Periplasmic binding protein-like II"/>
    <property type="match status" value="2"/>
</dbReference>
<dbReference type="GO" id="GO:0009228">
    <property type="term" value="P:thiamine biosynthetic process"/>
    <property type="evidence" value="ECO:0007669"/>
    <property type="project" value="InterPro"/>
</dbReference>
<protein>
    <submittedName>
        <fullName evidence="2">ABC transporter substrate-binding protein</fullName>
    </submittedName>
</protein>
<proteinExistence type="predicted"/>
<feature type="domain" description="SsuA/THI5-like" evidence="1">
    <location>
        <begin position="57"/>
        <end position="263"/>
    </location>
</feature>
<accession>A0A2S0ML70</accession>
<dbReference type="SUPFAM" id="SSF53850">
    <property type="entry name" value="Periplasmic binding protein-like II"/>
    <property type="match status" value="1"/>
</dbReference>
<organism evidence="2 3">
    <name type="scientific">Pukyongiella litopenaei</name>
    <dbReference type="NCBI Taxonomy" id="2605946"/>
    <lineage>
        <taxon>Bacteria</taxon>
        <taxon>Pseudomonadati</taxon>
        <taxon>Pseudomonadota</taxon>
        <taxon>Alphaproteobacteria</taxon>
        <taxon>Rhodobacterales</taxon>
        <taxon>Paracoccaceae</taxon>
        <taxon>Pukyongiella</taxon>
    </lineage>
</organism>
<dbReference type="InterPro" id="IPR027939">
    <property type="entry name" value="NMT1/THI5"/>
</dbReference>
<gene>
    <name evidence="2" type="ORF">C6Y53_02270</name>
</gene>